<protein>
    <submittedName>
        <fullName evidence="1">Uncharacterized protein</fullName>
    </submittedName>
</protein>
<dbReference type="AlphaFoldDB" id="A0A378BJ48"/>
<reference evidence="1 2" key="1">
    <citation type="submission" date="2018-06" db="EMBL/GenBank/DDBJ databases">
        <authorList>
            <consortium name="Pathogen Informatics"/>
            <person name="Doyle S."/>
        </authorList>
    </citation>
    <scope>NUCLEOTIDE SEQUENCE [LARGE SCALE GENOMIC DNA]</scope>
    <source>
        <strain evidence="1 2">NCTC204</strain>
    </source>
</reference>
<evidence type="ECO:0000313" key="1">
    <source>
        <dbReference type="EMBL" id="STV43422.1"/>
    </source>
</evidence>
<proteinExistence type="predicted"/>
<sequence length="119" mass="13964">MRHHHGIALAQQALDFFAVKLLFVDGQRLRFSRERINRRFRIKHYAHHAISFYWLNSTTVCMAFRRLNTVMVFYMLNKIADYELKVVMNFVHQTLFPGTVLRICPNDRFVSCAGTVSAA</sequence>
<gene>
    <name evidence="1" type="ORF">NCTC204_06686</name>
</gene>
<accession>A0A378BJ48</accession>
<organism evidence="1 2">
    <name type="scientific">Klebsiella pneumoniae</name>
    <dbReference type="NCBI Taxonomy" id="573"/>
    <lineage>
        <taxon>Bacteria</taxon>
        <taxon>Pseudomonadati</taxon>
        <taxon>Pseudomonadota</taxon>
        <taxon>Gammaproteobacteria</taxon>
        <taxon>Enterobacterales</taxon>
        <taxon>Enterobacteriaceae</taxon>
        <taxon>Klebsiella/Raoultella group</taxon>
        <taxon>Klebsiella</taxon>
        <taxon>Klebsiella pneumoniae complex</taxon>
    </lineage>
</organism>
<dbReference type="EMBL" id="UGMD01000002">
    <property type="protein sequence ID" value="STV43422.1"/>
    <property type="molecule type" value="Genomic_DNA"/>
</dbReference>
<dbReference type="Proteomes" id="UP000255192">
    <property type="component" value="Unassembled WGS sequence"/>
</dbReference>
<evidence type="ECO:0000313" key="2">
    <source>
        <dbReference type="Proteomes" id="UP000255192"/>
    </source>
</evidence>
<name>A0A378BJ48_KLEPN</name>